<dbReference type="RefSeq" id="XP_041543706.1">
    <property type="nucleotide sequence ID" value="XM_041690085.1"/>
</dbReference>
<dbReference type="PANTHER" id="PTHR24193:SF121">
    <property type="entry name" value="ADA2A-CONTAINING COMPLEX COMPONENT 3, ISOFORM D"/>
    <property type="match status" value="1"/>
</dbReference>
<keyword evidence="5" id="KW-1185">Reference proteome</keyword>
<dbReference type="KEGG" id="aluc:AKAW2_50285A"/>
<dbReference type="Gene3D" id="1.25.40.20">
    <property type="entry name" value="Ankyrin repeat-containing domain"/>
    <property type="match status" value="1"/>
</dbReference>
<dbReference type="PROSITE" id="PS50297">
    <property type="entry name" value="ANK_REP_REGION"/>
    <property type="match status" value="1"/>
</dbReference>
<organism evidence="4 5">
    <name type="scientific">Aspergillus kawachii</name>
    <name type="common">White koji mold</name>
    <name type="synonym">Aspergillus awamori var. kawachi</name>
    <dbReference type="NCBI Taxonomy" id="1069201"/>
    <lineage>
        <taxon>Eukaryota</taxon>
        <taxon>Fungi</taxon>
        <taxon>Dikarya</taxon>
        <taxon>Ascomycota</taxon>
        <taxon>Pezizomycotina</taxon>
        <taxon>Eurotiomycetes</taxon>
        <taxon>Eurotiomycetidae</taxon>
        <taxon>Eurotiales</taxon>
        <taxon>Aspergillaceae</taxon>
        <taxon>Aspergillus</taxon>
        <taxon>Aspergillus subgen. Circumdati</taxon>
    </lineage>
</organism>
<dbReference type="PROSITE" id="PS50088">
    <property type="entry name" value="ANK_REPEAT"/>
    <property type="match status" value="1"/>
</dbReference>
<dbReference type="GeneID" id="64961265"/>
<dbReference type="AlphaFoldDB" id="A0A7R7WBN1"/>
<dbReference type="Proteomes" id="UP000661280">
    <property type="component" value="Chromosome 5"/>
</dbReference>
<dbReference type="GO" id="GO:0000976">
    <property type="term" value="F:transcription cis-regulatory region binding"/>
    <property type="evidence" value="ECO:0007669"/>
    <property type="project" value="TreeGrafter"/>
</dbReference>
<evidence type="ECO:0000313" key="5">
    <source>
        <dbReference type="Proteomes" id="UP000661280"/>
    </source>
</evidence>
<keyword evidence="2 3" id="KW-0040">ANK repeat</keyword>
<proteinExistence type="predicted"/>
<dbReference type="GO" id="GO:0045944">
    <property type="term" value="P:positive regulation of transcription by RNA polymerase II"/>
    <property type="evidence" value="ECO:0007669"/>
    <property type="project" value="TreeGrafter"/>
</dbReference>
<protein>
    <recommendedName>
        <fullName evidence="6">Ankyrin repeat protein</fullName>
    </recommendedName>
</protein>
<dbReference type="OrthoDB" id="4807664at2759"/>
<accession>A0A7R7WBN1</accession>
<keyword evidence="1" id="KW-0677">Repeat</keyword>
<evidence type="ECO:0000256" key="1">
    <source>
        <dbReference type="ARBA" id="ARBA00022737"/>
    </source>
</evidence>
<dbReference type="SMART" id="SM00248">
    <property type="entry name" value="ANK"/>
    <property type="match status" value="2"/>
</dbReference>
<reference evidence="4" key="1">
    <citation type="submission" date="2021-01" db="EMBL/GenBank/DDBJ databases">
        <authorList>
            <consortium name="Aspergillus luchuensis mut. kawachii IFO 4304 genome sequencing consortium"/>
            <person name="Kazuki M."/>
            <person name="Futagami T."/>
        </authorList>
    </citation>
    <scope>NUCLEOTIDE SEQUENCE</scope>
    <source>
        <strain evidence="4">IFO 4308</strain>
    </source>
</reference>
<reference evidence="4" key="2">
    <citation type="submission" date="2021-02" db="EMBL/GenBank/DDBJ databases">
        <title>Aspergillus luchuensis mut. kawachii IFO 4304 genome sequence.</title>
        <authorList>
            <person name="Mori K."/>
            <person name="Kadooka C."/>
            <person name="Goto M."/>
            <person name="Futagami T."/>
        </authorList>
    </citation>
    <scope>NUCLEOTIDE SEQUENCE</scope>
    <source>
        <strain evidence="4">IFO 4308</strain>
    </source>
</reference>
<feature type="repeat" description="ANK" evidence="3">
    <location>
        <begin position="85"/>
        <end position="117"/>
    </location>
</feature>
<evidence type="ECO:0000256" key="2">
    <source>
        <dbReference type="ARBA" id="ARBA00023043"/>
    </source>
</evidence>
<sequence length="181" mass="20537">MKQQTRSADIALEFDRLRNDYILEADKNASKFLEEARTSLELLQTLKRRDTFKRSLLHYAAMGNCTHLLLYLLQHKLNIDSRDMHGRTPLSWAAEHGSLAAAEILLDRGANINAIDYENGTPLSYLIHAGNPKTKTGNLKATEAFLKERGAKLNGSRNAFKRAWVWILTSSRLLSFVRPNV</sequence>
<name>A0A7R7WBN1_ASPKA</name>
<dbReference type="InterPro" id="IPR050663">
    <property type="entry name" value="Ankyrin-SOCS_Box"/>
</dbReference>
<evidence type="ECO:0000313" key="4">
    <source>
        <dbReference type="EMBL" id="BCR99943.1"/>
    </source>
</evidence>
<evidence type="ECO:0000256" key="3">
    <source>
        <dbReference type="PROSITE-ProRule" id="PRU00023"/>
    </source>
</evidence>
<dbReference type="InterPro" id="IPR002110">
    <property type="entry name" value="Ankyrin_rpt"/>
</dbReference>
<dbReference type="EMBL" id="AP024429">
    <property type="protein sequence ID" value="BCR99943.1"/>
    <property type="molecule type" value="Genomic_DNA"/>
</dbReference>
<dbReference type="GO" id="GO:0005634">
    <property type="term" value="C:nucleus"/>
    <property type="evidence" value="ECO:0007669"/>
    <property type="project" value="TreeGrafter"/>
</dbReference>
<dbReference type="SUPFAM" id="SSF48403">
    <property type="entry name" value="Ankyrin repeat"/>
    <property type="match status" value="1"/>
</dbReference>
<gene>
    <name evidence="4" type="ORF">AKAW2_50285A</name>
</gene>
<dbReference type="InterPro" id="IPR036770">
    <property type="entry name" value="Ankyrin_rpt-contain_sf"/>
</dbReference>
<dbReference type="PANTHER" id="PTHR24193">
    <property type="entry name" value="ANKYRIN REPEAT PROTEIN"/>
    <property type="match status" value="1"/>
</dbReference>
<evidence type="ECO:0008006" key="6">
    <source>
        <dbReference type="Google" id="ProtNLM"/>
    </source>
</evidence>
<dbReference type="Pfam" id="PF12796">
    <property type="entry name" value="Ank_2"/>
    <property type="match status" value="1"/>
</dbReference>